<reference evidence="2 3" key="1">
    <citation type="submission" date="2018-03" db="EMBL/GenBank/DDBJ databases">
        <title>Genome sequencing of Simplicispira sp.</title>
        <authorList>
            <person name="Kim S.-J."/>
            <person name="Heo J."/>
            <person name="Kwon S.-W."/>
        </authorList>
    </citation>
    <scope>NUCLEOTIDE SEQUENCE [LARGE SCALE GENOMIC DNA]</scope>
    <source>
        <strain evidence="2 3">SC1-8</strain>
    </source>
</reference>
<dbReference type="KEGG" id="simp:C6571_02895"/>
<gene>
    <name evidence="2" type="ORF">C6571_02895</name>
</gene>
<keyword evidence="3" id="KW-1185">Reference proteome</keyword>
<protein>
    <submittedName>
        <fullName evidence="2">Peptidase S16</fullName>
    </submittedName>
</protein>
<dbReference type="Pfam" id="PF02190">
    <property type="entry name" value="LON_substr_bdg"/>
    <property type="match status" value="1"/>
</dbReference>
<organism evidence="2 3">
    <name type="scientific">Simplicispira suum</name>
    <dbReference type="NCBI Taxonomy" id="2109915"/>
    <lineage>
        <taxon>Bacteria</taxon>
        <taxon>Pseudomonadati</taxon>
        <taxon>Pseudomonadota</taxon>
        <taxon>Betaproteobacteria</taxon>
        <taxon>Burkholderiales</taxon>
        <taxon>Comamonadaceae</taxon>
        <taxon>Simplicispira</taxon>
    </lineage>
</organism>
<dbReference type="OrthoDB" id="8558970at2"/>
<dbReference type="PROSITE" id="PS51787">
    <property type="entry name" value="LON_N"/>
    <property type="match status" value="1"/>
</dbReference>
<dbReference type="Gene3D" id="2.30.130.40">
    <property type="entry name" value="LON domain-like"/>
    <property type="match status" value="1"/>
</dbReference>
<dbReference type="AlphaFoldDB" id="A0A2S0MWV1"/>
<dbReference type="InterPro" id="IPR046336">
    <property type="entry name" value="Lon_prtase_N_sf"/>
</dbReference>
<sequence length="212" mass="23131">MTKPLSLTSLPLFPLESVLFPGGMLALRVFEVRYLTMVRKCFEAGAPFGVVCLQSGTEVRRAGAPTDQLCAVGTLAHVELLESPQAGLLLARCHGSQRFRLQRQTQLPHGLWIADVEQIPDDMPTTIPEHLVATARLLAPVLSSLHERQGATLGANATAGQLADSGWVANRWCELLPMPMDLKQRMMELENPLVRLELVADMLESTGIAPDS</sequence>
<dbReference type="Gene3D" id="1.10.4060.10">
    <property type="entry name" value="BPP1347 like domain"/>
    <property type="match status" value="1"/>
</dbReference>
<name>A0A2S0MWV1_9BURK</name>
<feature type="domain" description="Lon N-terminal" evidence="1">
    <location>
        <begin position="7"/>
        <end position="207"/>
    </location>
</feature>
<dbReference type="SMART" id="SM00464">
    <property type="entry name" value="LON"/>
    <property type="match status" value="1"/>
</dbReference>
<evidence type="ECO:0000313" key="2">
    <source>
        <dbReference type="EMBL" id="AVO40365.1"/>
    </source>
</evidence>
<dbReference type="Proteomes" id="UP000239326">
    <property type="component" value="Chromosome"/>
</dbReference>
<dbReference type="SUPFAM" id="SSF88697">
    <property type="entry name" value="PUA domain-like"/>
    <property type="match status" value="1"/>
</dbReference>
<dbReference type="PANTHER" id="PTHR46732">
    <property type="entry name" value="ATP-DEPENDENT PROTEASE LA (LON) DOMAIN PROTEIN"/>
    <property type="match status" value="1"/>
</dbReference>
<dbReference type="InterPro" id="IPR015947">
    <property type="entry name" value="PUA-like_sf"/>
</dbReference>
<dbReference type="PANTHER" id="PTHR46732:SF8">
    <property type="entry name" value="ATP-DEPENDENT PROTEASE LA (LON) DOMAIN PROTEIN"/>
    <property type="match status" value="1"/>
</dbReference>
<dbReference type="RefSeq" id="WP_106445357.1">
    <property type="nucleotide sequence ID" value="NZ_CP027669.1"/>
</dbReference>
<accession>A0A2S0MWV1</accession>
<dbReference type="EMBL" id="CP027669">
    <property type="protein sequence ID" value="AVO40365.1"/>
    <property type="molecule type" value="Genomic_DNA"/>
</dbReference>
<dbReference type="InterPro" id="IPR003111">
    <property type="entry name" value="Lon_prtase_N"/>
</dbReference>
<evidence type="ECO:0000259" key="1">
    <source>
        <dbReference type="PROSITE" id="PS51787"/>
    </source>
</evidence>
<evidence type="ECO:0000313" key="3">
    <source>
        <dbReference type="Proteomes" id="UP000239326"/>
    </source>
</evidence>
<proteinExistence type="predicted"/>